<keyword evidence="2" id="KW-1185">Reference proteome</keyword>
<reference evidence="1 2" key="1">
    <citation type="submission" date="2018-04" db="EMBL/GenBank/DDBJ databases">
        <title>The genome of golden apple snail Pomacea canaliculata provides insight into stress tolerance and invasive adaptation.</title>
        <authorList>
            <person name="Liu C."/>
            <person name="Liu B."/>
            <person name="Ren Y."/>
            <person name="Zhang Y."/>
            <person name="Wang H."/>
            <person name="Li S."/>
            <person name="Jiang F."/>
            <person name="Yin L."/>
            <person name="Zhang G."/>
            <person name="Qian W."/>
            <person name="Fan W."/>
        </authorList>
    </citation>
    <scope>NUCLEOTIDE SEQUENCE [LARGE SCALE GENOMIC DNA]</scope>
    <source>
        <strain evidence="1">SZHN2017</strain>
        <tissue evidence="1">Muscle</tissue>
    </source>
</reference>
<evidence type="ECO:0000313" key="1">
    <source>
        <dbReference type="EMBL" id="PVD29964.1"/>
    </source>
</evidence>
<sequence length="84" mass="9756">MAASEEEQQFLCSKHTPSFSFLPPTPCLKFPETVYKLHSFHQTSRLFKELFLHNFSRMHREDICNPEHTTDSKLRVVGYGQGAL</sequence>
<evidence type="ECO:0000313" key="2">
    <source>
        <dbReference type="Proteomes" id="UP000245119"/>
    </source>
</evidence>
<accession>A0A2T7P968</accession>
<dbReference type="EMBL" id="PZQS01000005">
    <property type="protein sequence ID" value="PVD29964.1"/>
    <property type="molecule type" value="Genomic_DNA"/>
</dbReference>
<dbReference type="Proteomes" id="UP000245119">
    <property type="component" value="Linkage Group LG5"/>
</dbReference>
<comment type="caution">
    <text evidence="1">The sequence shown here is derived from an EMBL/GenBank/DDBJ whole genome shotgun (WGS) entry which is preliminary data.</text>
</comment>
<name>A0A2T7P968_POMCA</name>
<gene>
    <name evidence="1" type="ORF">C0Q70_09225</name>
</gene>
<protein>
    <submittedName>
        <fullName evidence="1">Uncharacterized protein</fullName>
    </submittedName>
</protein>
<proteinExistence type="predicted"/>
<organism evidence="1 2">
    <name type="scientific">Pomacea canaliculata</name>
    <name type="common">Golden apple snail</name>
    <dbReference type="NCBI Taxonomy" id="400727"/>
    <lineage>
        <taxon>Eukaryota</taxon>
        <taxon>Metazoa</taxon>
        <taxon>Spiralia</taxon>
        <taxon>Lophotrochozoa</taxon>
        <taxon>Mollusca</taxon>
        <taxon>Gastropoda</taxon>
        <taxon>Caenogastropoda</taxon>
        <taxon>Architaenioglossa</taxon>
        <taxon>Ampullarioidea</taxon>
        <taxon>Ampullariidae</taxon>
        <taxon>Pomacea</taxon>
    </lineage>
</organism>
<dbReference type="AlphaFoldDB" id="A0A2T7P968"/>